<dbReference type="EMBL" id="JAVRBK010000001">
    <property type="protein sequence ID" value="KAK5649409.1"/>
    <property type="molecule type" value="Genomic_DNA"/>
</dbReference>
<dbReference type="PANTHER" id="PTHR43053:SF6">
    <property type="entry name" value="SITS-BINDING PROTEIN"/>
    <property type="match status" value="1"/>
</dbReference>
<name>A0AAN7VTA2_9COLE</name>
<keyword evidence="3" id="KW-0472">Membrane</keyword>
<dbReference type="SUPFAM" id="SSF51445">
    <property type="entry name" value="(Trans)glycosidases"/>
    <property type="match status" value="1"/>
</dbReference>
<dbReference type="InterPro" id="IPR048395">
    <property type="entry name" value="Glyco_hydro_31_C"/>
</dbReference>
<dbReference type="Pfam" id="PF21365">
    <property type="entry name" value="Glyco_hydro_31_3rd"/>
    <property type="match status" value="1"/>
</dbReference>
<proteinExistence type="inferred from homology"/>
<dbReference type="Proteomes" id="UP001329430">
    <property type="component" value="Chromosome 1"/>
</dbReference>
<dbReference type="InterPro" id="IPR017853">
    <property type="entry name" value="GH"/>
</dbReference>
<dbReference type="GO" id="GO:0005975">
    <property type="term" value="P:carbohydrate metabolic process"/>
    <property type="evidence" value="ECO:0007669"/>
    <property type="project" value="InterPro"/>
</dbReference>
<protein>
    <recommendedName>
        <fullName evidence="8">Myogenesis-regulating glycosidase</fullName>
    </recommendedName>
</protein>
<sequence>MNRKKKSIFGMKRKSKIPFTVPIIVVDSASSSSLTSESLVAKTSTYCSIPINSEPKVDIIEETDVVEELAQDKDVSDIPECRSALRRNSISLPNLDDLELNLLQNYPRSVSEEEETQIMVNIESDASDDDFIAKPRAPLRNYRRKSVTSPMIKMLKPNGDDDDRSNSPANSITSINSLASLLREKMHVFPGVLKKKRPHDYKIRACVAFLFLTIIFLVTLAYVLYQQKVLQRAYFEKIKLNNVARLIEIYNMEGFNVIRGRLGVTMNYKQAHSCMPFDERNDGSICLEWMDRARLYLQHYNMNSEVRCYNLQWFSLSNNTYPTDCFDLSPGTEHWYGGGQTSESAWPLERGLHAFEPFITGRIDEHEWGNVLRRFFISSKGTAILIDNETPLYVSVSNERGRELCLQGRYDDFAFVNRQHPLPHLNYSVCTGPGMTRLHSFMTEKSLWDGLKKEEINIIYSLLTEPLWEITTATKEEFTEGAVANYTDDVIALGFLKQGHVLINEFWQKQIGDFAVDTERFPSLEETITIMHRRGFRIVFSIQPYISTESESFAHAVKNRYLISERFSDRRIPALARYKSLESAGVLDITYNRTVPWLVDKLRAVMNKYKFDAYYLDLGVAYNMPHYYQCEKPLINPDHYKTQFINSIQGAVNIFGVNSAIEMPRAPSFVSLPQFESSWDGLQRVIPTILTYGLIGYPFLIPGAVGGDYEAPGWWSTANFTSDADVLLPDKELYVRWLQLATFLPVIRFTHLPSKYGDDKVLEMARILTLLRQQTVTPYLKKYANEALDSGLPLIRPLWMLEPNDPACHIVADEFSVGEDLIVAPVLYSGARQREVYLPAGVWKDGIDGSLRKGNRWIHDYKVEDNQVAYFEKMPDNTRF</sequence>
<evidence type="ECO:0000259" key="4">
    <source>
        <dbReference type="Pfam" id="PF01055"/>
    </source>
</evidence>
<feature type="domain" description="Glycoside hydrolase family 31 TIM barrel" evidence="4">
    <location>
        <begin position="676"/>
        <end position="751"/>
    </location>
</feature>
<dbReference type="AlphaFoldDB" id="A0AAN7VTA2"/>
<feature type="transmembrane region" description="Helical" evidence="3">
    <location>
        <begin position="203"/>
        <end position="225"/>
    </location>
</feature>
<evidence type="ECO:0000313" key="6">
    <source>
        <dbReference type="EMBL" id="KAK5649409.1"/>
    </source>
</evidence>
<feature type="domain" description="Glycoside hydrolase family 31 TIM barrel" evidence="4">
    <location>
        <begin position="505"/>
        <end position="632"/>
    </location>
</feature>
<reference evidence="6 7" key="1">
    <citation type="journal article" date="2024" name="Insects">
        <title>An Improved Chromosome-Level Genome Assembly of the Firefly Pyrocoelia pectoralis.</title>
        <authorList>
            <person name="Fu X."/>
            <person name="Meyer-Rochow V.B."/>
            <person name="Ballantyne L."/>
            <person name="Zhu X."/>
        </authorList>
    </citation>
    <scope>NUCLEOTIDE SEQUENCE [LARGE SCALE GENOMIC DNA]</scope>
    <source>
        <strain evidence="6">XCY_ONT2</strain>
    </source>
</reference>
<keyword evidence="2" id="KW-0378">Hydrolase</keyword>
<dbReference type="InterPro" id="IPR013780">
    <property type="entry name" value="Glyco_hydro_b"/>
</dbReference>
<gene>
    <name evidence="6" type="ORF">RI129_000438</name>
</gene>
<evidence type="ECO:0008006" key="8">
    <source>
        <dbReference type="Google" id="ProtNLM"/>
    </source>
</evidence>
<evidence type="ECO:0000313" key="7">
    <source>
        <dbReference type="Proteomes" id="UP001329430"/>
    </source>
</evidence>
<keyword evidence="3" id="KW-1133">Transmembrane helix</keyword>
<dbReference type="GO" id="GO:0004553">
    <property type="term" value="F:hydrolase activity, hydrolyzing O-glycosyl compounds"/>
    <property type="evidence" value="ECO:0007669"/>
    <property type="project" value="InterPro"/>
</dbReference>
<evidence type="ECO:0000259" key="5">
    <source>
        <dbReference type="Pfam" id="PF21365"/>
    </source>
</evidence>
<dbReference type="Gene3D" id="3.20.20.80">
    <property type="entry name" value="Glycosidases"/>
    <property type="match status" value="1"/>
</dbReference>
<dbReference type="InterPro" id="IPR000322">
    <property type="entry name" value="Glyco_hydro_31_TIM"/>
</dbReference>
<comment type="similarity">
    <text evidence="1 2">Belongs to the glycosyl hydrolase 31 family.</text>
</comment>
<organism evidence="6 7">
    <name type="scientific">Pyrocoelia pectoralis</name>
    <dbReference type="NCBI Taxonomy" id="417401"/>
    <lineage>
        <taxon>Eukaryota</taxon>
        <taxon>Metazoa</taxon>
        <taxon>Ecdysozoa</taxon>
        <taxon>Arthropoda</taxon>
        <taxon>Hexapoda</taxon>
        <taxon>Insecta</taxon>
        <taxon>Pterygota</taxon>
        <taxon>Neoptera</taxon>
        <taxon>Endopterygota</taxon>
        <taxon>Coleoptera</taxon>
        <taxon>Polyphaga</taxon>
        <taxon>Elateriformia</taxon>
        <taxon>Elateroidea</taxon>
        <taxon>Lampyridae</taxon>
        <taxon>Lampyrinae</taxon>
        <taxon>Pyrocoelia</taxon>
    </lineage>
</organism>
<feature type="domain" description="Glycosyl hydrolase family 31 C-terminal" evidence="5">
    <location>
        <begin position="791"/>
        <end position="869"/>
    </location>
</feature>
<evidence type="ECO:0000256" key="1">
    <source>
        <dbReference type="ARBA" id="ARBA00007806"/>
    </source>
</evidence>
<evidence type="ECO:0000256" key="2">
    <source>
        <dbReference type="RuleBase" id="RU361185"/>
    </source>
</evidence>
<dbReference type="Pfam" id="PF01055">
    <property type="entry name" value="Glyco_hydro_31_2nd"/>
    <property type="match status" value="2"/>
</dbReference>
<evidence type="ECO:0000256" key="3">
    <source>
        <dbReference type="SAM" id="Phobius"/>
    </source>
</evidence>
<dbReference type="PANTHER" id="PTHR43053">
    <property type="entry name" value="GLYCOSIDASE FAMILY 31"/>
    <property type="match status" value="1"/>
</dbReference>
<dbReference type="SUPFAM" id="SSF51011">
    <property type="entry name" value="Glycosyl hydrolase domain"/>
    <property type="match status" value="1"/>
</dbReference>
<comment type="caution">
    <text evidence="6">The sequence shown here is derived from an EMBL/GenBank/DDBJ whole genome shotgun (WGS) entry which is preliminary data.</text>
</comment>
<keyword evidence="3" id="KW-0812">Transmembrane</keyword>
<keyword evidence="2" id="KW-0326">Glycosidase</keyword>
<dbReference type="Gene3D" id="2.60.40.1180">
    <property type="entry name" value="Golgi alpha-mannosidase II"/>
    <property type="match status" value="1"/>
</dbReference>
<keyword evidence="7" id="KW-1185">Reference proteome</keyword>
<dbReference type="CDD" id="cd06592">
    <property type="entry name" value="GH31_NET37"/>
    <property type="match status" value="1"/>
</dbReference>
<dbReference type="InterPro" id="IPR050985">
    <property type="entry name" value="Alpha-glycosidase_related"/>
</dbReference>
<accession>A0AAN7VTA2</accession>